<organism evidence="2 3">
    <name type="scientific">Mixia osmundae (strain CBS 9802 / IAM 14324 / JCM 22182 / KY 12970)</name>
    <dbReference type="NCBI Taxonomy" id="764103"/>
    <lineage>
        <taxon>Eukaryota</taxon>
        <taxon>Fungi</taxon>
        <taxon>Dikarya</taxon>
        <taxon>Basidiomycota</taxon>
        <taxon>Pucciniomycotina</taxon>
        <taxon>Mixiomycetes</taxon>
        <taxon>Mixiales</taxon>
        <taxon>Mixiaceae</taxon>
        <taxon>Mixia</taxon>
    </lineage>
</organism>
<protein>
    <submittedName>
        <fullName evidence="2">Uncharacterized protein</fullName>
    </submittedName>
</protein>
<feature type="compositionally biased region" description="Basic and acidic residues" evidence="1">
    <location>
        <begin position="1"/>
        <end position="11"/>
    </location>
</feature>
<sequence>MVYRSSSDDCFRPSPLQHRRLHRQTGGDIQEGQHRSPTLSVRGHRGPPWRVTLDPALLGRMQSSTSPGRAYTFDA</sequence>
<reference evidence="2 3" key="1">
    <citation type="journal article" date="2011" name="J. Gen. Appl. Microbiol.">
        <title>Draft genome sequencing of the enigmatic basidiomycete Mixia osmundae.</title>
        <authorList>
            <person name="Nishida H."/>
            <person name="Nagatsuka Y."/>
            <person name="Sugiyama J."/>
        </authorList>
    </citation>
    <scope>NUCLEOTIDE SEQUENCE [LARGE SCALE GENOMIC DNA]</scope>
    <source>
        <strain evidence="3">CBS 9802 / IAM 14324 / JCM 22182 / KY 12970</strain>
    </source>
</reference>
<proteinExistence type="predicted"/>
<accession>G7EB03</accession>
<feature type="region of interest" description="Disordered" evidence="1">
    <location>
        <begin position="1"/>
        <end position="48"/>
    </location>
</feature>
<dbReference type="EMBL" id="BABT02000252">
    <property type="protein sequence ID" value="GAB00014.1"/>
    <property type="molecule type" value="Genomic_DNA"/>
</dbReference>
<dbReference type="RefSeq" id="XP_014565625.1">
    <property type="nucleotide sequence ID" value="XM_014710139.1"/>
</dbReference>
<dbReference type="Proteomes" id="UP000009131">
    <property type="component" value="Unassembled WGS sequence"/>
</dbReference>
<name>G7EB03_MIXOS</name>
<evidence type="ECO:0000313" key="2">
    <source>
        <dbReference type="EMBL" id="GAB00014.1"/>
    </source>
</evidence>
<gene>
    <name evidence="2" type="primary">Mo06716</name>
    <name evidence="2" type="ORF">E5Q_06716</name>
</gene>
<keyword evidence="3" id="KW-1185">Reference proteome</keyword>
<dbReference type="InParanoid" id="G7EB03"/>
<comment type="caution">
    <text evidence="2">The sequence shown here is derived from an EMBL/GenBank/DDBJ whole genome shotgun (WGS) entry which is preliminary data.</text>
</comment>
<reference evidence="2 3" key="2">
    <citation type="journal article" date="2012" name="Open Biol.">
        <title>Characteristics of nucleosomes and linker DNA regions on the genome of the basidiomycete Mixia osmundae revealed by mono- and dinucleosome mapping.</title>
        <authorList>
            <person name="Nishida H."/>
            <person name="Kondo S."/>
            <person name="Matsumoto T."/>
            <person name="Suzuki Y."/>
            <person name="Yoshikawa H."/>
            <person name="Taylor T.D."/>
            <person name="Sugiyama J."/>
        </authorList>
    </citation>
    <scope>NUCLEOTIDE SEQUENCE [LARGE SCALE GENOMIC DNA]</scope>
    <source>
        <strain evidence="3">CBS 9802 / IAM 14324 / JCM 22182 / KY 12970</strain>
    </source>
</reference>
<dbReference type="AlphaFoldDB" id="G7EB03"/>
<dbReference type="HOGENOM" id="CLU_2671604_0_0_1"/>
<evidence type="ECO:0000313" key="3">
    <source>
        <dbReference type="Proteomes" id="UP000009131"/>
    </source>
</evidence>
<evidence type="ECO:0000256" key="1">
    <source>
        <dbReference type="SAM" id="MobiDB-lite"/>
    </source>
</evidence>